<accession>A0A3R6A2Z7</accession>
<dbReference type="PANTHER" id="PTHR32114:SF2">
    <property type="entry name" value="ABC TRANSPORTER ABCH.3"/>
    <property type="match status" value="1"/>
</dbReference>
<comment type="subunit">
    <text evidence="2">Heterodimer of SbcC and SbcD.</text>
</comment>
<dbReference type="AlphaFoldDB" id="A0A3R6A2Z7"/>
<proteinExistence type="inferred from homology"/>
<feature type="coiled-coil region" evidence="4">
    <location>
        <begin position="617"/>
        <end position="658"/>
    </location>
</feature>
<dbReference type="EMBL" id="QSFP01000025">
    <property type="protein sequence ID" value="RHA64889.1"/>
    <property type="molecule type" value="Genomic_DNA"/>
</dbReference>
<name>A0A3R6A2Z7_9FIRM</name>
<dbReference type="Proteomes" id="UP000284465">
    <property type="component" value="Unassembled WGS sequence"/>
</dbReference>
<feature type="coiled-coil region" evidence="4">
    <location>
        <begin position="465"/>
        <end position="496"/>
    </location>
</feature>
<comment type="caution">
    <text evidence="5">The sequence shown here is derived from an EMBL/GenBank/DDBJ whole genome shotgun (WGS) entry which is preliminary data.</text>
</comment>
<evidence type="ECO:0000256" key="1">
    <source>
        <dbReference type="ARBA" id="ARBA00006930"/>
    </source>
</evidence>
<evidence type="ECO:0000256" key="2">
    <source>
        <dbReference type="ARBA" id="ARBA00011322"/>
    </source>
</evidence>
<feature type="coiled-coil region" evidence="4">
    <location>
        <begin position="282"/>
        <end position="309"/>
    </location>
</feature>
<evidence type="ECO:0000256" key="3">
    <source>
        <dbReference type="ARBA" id="ARBA00013368"/>
    </source>
</evidence>
<comment type="similarity">
    <text evidence="1">Belongs to the SMC family. SbcC subfamily.</text>
</comment>
<reference evidence="5 6" key="1">
    <citation type="submission" date="2018-08" db="EMBL/GenBank/DDBJ databases">
        <title>A genome reference for cultivated species of the human gut microbiota.</title>
        <authorList>
            <person name="Zou Y."/>
            <person name="Xue W."/>
            <person name="Luo G."/>
        </authorList>
    </citation>
    <scope>NUCLEOTIDE SEQUENCE [LARGE SCALE GENOMIC DNA]</scope>
    <source>
        <strain evidence="5 6">AM43-11</strain>
    </source>
</reference>
<organism evidence="5 6">
    <name type="scientific">Roseburia intestinalis</name>
    <dbReference type="NCBI Taxonomy" id="166486"/>
    <lineage>
        <taxon>Bacteria</taxon>
        <taxon>Bacillati</taxon>
        <taxon>Bacillota</taxon>
        <taxon>Clostridia</taxon>
        <taxon>Lachnospirales</taxon>
        <taxon>Lachnospiraceae</taxon>
        <taxon>Roseburia</taxon>
    </lineage>
</organism>
<gene>
    <name evidence="5" type="ORF">DW927_16270</name>
</gene>
<keyword evidence="4" id="KW-0175">Coiled coil</keyword>
<evidence type="ECO:0000313" key="5">
    <source>
        <dbReference type="EMBL" id="RHA64889.1"/>
    </source>
</evidence>
<dbReference type="PANTHER" id="PTHR32114">
    <property type="entry name" value="ABC TRANSPORTER ABCH.3"/>
    <property type="match status" value="1"/>
</dbReference>
<dbReference type="Gene3D" id="3.40.50.300">
    <property type="entry name" value="P-loop containing nucleotide triphosphate hydrolases"/>
    <property type="match status" value="2"/>
</dbReference>
<evidence type="ECO:0000313" key="6">
    <source>
        <dbReference type="Proteomes" id="UP000284465"/>
    </source>
</evidence>
<feature type="coiled-coil region" evidence="4">
    <location>
        <begin position="200"/>
        <end position="227"/>
    </location>
</feature>
<dbReference type="SUPFAM" id="SSF52540">
    <property type="entry name" value="P-loop containing nucleoside triphosphate hydrolases"/>
    <property type="match status" value="1"/>
</dbReference>
<sequence length="805" mass="94683">MDDVRMNIKKIKIINFRGFSEEKIFEFEGKPFVMLTAPNGKGKTSVIDAIEWCMTGDIKRLHEGYNDRNTNVTERKQNAGAILKNKNHPDEKTIVEMLITAENEEYTIHREQDKDTLDDTGEIKINDFTGEQAEEELRKLIDVKNFYKYHFCDMQKTYRFLSKNRGNIDAEFSDFASDYTDVQNVVDNLNIFEQDLGFRIEEKEGEKQRTEESVQRLRDKLKDFENVPEILPYEKEKLFENENTDIVKMTTEQLQERLRNLYACGYQRGVHLLEWKIAGMNAEKQKNELEKLKSEFTIHEKEIRQAAEKKVYQDDVLKKAEADFEKYQKKELTVVNLEGNRQMLFQIENKKFNKEFWEETEENLKELKKTKEKINNEIQILSRGDEILDILTTLTTKKAGLINYRLKMKQKNPEEIVLCPVCGSEKFDQIAEDDITKQAQSYQIEHRDLIETKKKELDGIKKQENDIWEKRLKTANMALEEARDKAKKELDLVTNLYNASKEYFTVLDKLQKEAAEKFALENMLLQENIVAAIAFDESKILSSDEKIAIETEINRISVMVNETIQGMTDESRLNSFKTKSVYAPDGITYNEELLNKKISSVKSFLDNMEYTKNSNDQKALDEKKKAIQEEIDNYKDLQKNVKKRRQNIVEQMDKMKQEEFEQVGTYLYKLFCKLSRDVQIEKIQMQRAKGEKMAILDESNKPLINMFSDGQLSVFMLSYFFGNIFRLQGSEKFPVYFIDDITSCMDDINMLAFLDLIKYQLMRSDRPMHQIFFVTCNEKIQNLIEYKMENCGIVYKRIGIEEFAG</sequence>
<evidence type="ECO:0000256" key="4">
    <source>
        <dbReference type="SAM" id="Coils"/>
    </source>
</evidence>
<dbReference type="InterPro" id="IPR027417">
    <property type="entry name" value="P-loop_NTPase"/>
</dbReference>
<protein>
    <recommendedName>
        <fullName evidence="3">Nuclease SbcCD subunit C</fullName>
    </recommendedName>
</protein>
<feature type="coiled-coil region" evidence="4">
    <location>
        <begin position="357"/>
        <end position="384"/>
    </location>
</feature>